<gene>
    <name evidence="1" type="ORF">MKW98_005960</name>
</gene>
<protein>
    <submittedName>
        <fullName evidence="1">Uncharacterized protein</fullName>
    </submittedName>
</protein>
<evidence type="ECO:0000313" key="1">
    <source>
        <dbReference type="EMBL" id="KAI3952265.1"/>
    </source>
</evidence>
<proteinExistence type="predicted"/>
<dbReference type="Proteomes" id="UP001202328">
    <property type="component" value="Unassembled WGS sequence"/>
</dbReference>
<sequence length="88" mass="10081">MWKQMQSLSSFCGCTWDLEEFPAGESSRVFLSPKSLKQLLRSSFKILVQLRCVLQGQIVGKSSVTEKLIGCFYDVLSKGYLIEKEYFD</sequence>
<name>A0AAD4TE32_9MAGN</name>
<reference evidence="1" key="1">
    <citation type="submission" date="2022-04" db="EMBL/GenBank/DDBJ databases">
        <title>A functionally conserved STORR gene fusion in Papaver species that diverged 16.8 million years ago.</title>
        <authorList>
            <person name="Catania T."/>
        </authorList>
    </citation>
    <scope>NUCLEOTIDE SEQUENCE</scope>
    <source>
        <strain evidence="1">S-188037</strain>
    </source>
</reference>
<comment type="caution">
    <text evidence="1">The sequence shown here is derived from an EMBL/GenBank/DDBJ whole genome shotgun (WGS) entry which is preliminary data.</text>
</comment>
<evidence type="ECO:0000313" key="2">
    <source>
        <dbReference type="Proteomes" id="UP001202328"/>
    </source>
</evidence>
<organism evidence="1 2">
    <name type="scientific">Papaver atlanticum</name>
    <dbReference type="NCBI Taxonomy" id="357466"/>
    <lineage>
        <taxon>Eukaryota</taxon>
        <taxon>Viridiplantae</taxon>
        <taxon>Streptophyta</taxon>
        <taxon>Embryophyta</taxon>
        <taxon>Tracheophyta</taxon>
        <taxon>Spermatophyta</taxon>
        <taxon>Magnoliopsida</taxon>
        <taxon>Ranunculales</taxon>
        <taxon>Papaveraceae</taxon>
        <taxon>Papaveroideae</taxon>
        <taxon>Papaver</taxon>
    </lineage>
</organism>
<dbReference type="AlphaFoldDB" id="A0AAD4TE32"/>
<dbReference type="EMBL" id="JAJJMB010002292">
    <property type="protein sequence ID" value="KAI3952265.1"/>
    <property type="molecule type" value="Genomic_DNA"/>
</dbReference>
<keyword evidence="2" id="KW-1185">Reference proteome</keyword>
<accession>A0AAD4TE32</accession>
<feature type="non-terminal residue" evidence="1">
    <location>
        <position position="88"/>
    </location>
</feature>